<evidence type="ECO:0000313" key="4">
    <source>
        <dbReference type="Proteomes" id="UP000011693"/>
    </source>
</evidence>
<feature type="domain" description="Cas12f1-like TNB" evidence="2">
    <location>
        <begin position="139"/>
        <end position="202"/>
    </location>
</feature>
<dbReference type="InterPro" id="IPR010095">
    <property type="entry name" value="Cas12f1-like_TNB"/>
</dbReference>
<dbReference type="RefSeq" id="WP_006168492.1">
    <property type="nucleotide sequence ID" value="NZ_AOIN01000080.1"/>
</dbReference>
<dbReference type="PATRIC" id="fig|1227492.4.peg.2979"/>
<sequence>MSSTPLSATTCRDRTLESTPVGVDIGVKNLVAAAPADAAPESALVIEGDHVRKRHETLVEAMQALQGAKFDTTNGQTQLFAALWHQIRPQVYDAAVRVVRYAQEFPAPTITLEDLSFCEATLWEHRTVDDIGTWLLPALQHAVAVKAQAAGIPVTYVNPKYTTQQCHVCGELGRLKNDTLECTTENCSVGTVCRDRSAAVSIAQRVDLGKTTELAHHVDD</sequence>
<evidence type="ECO:0000313" key="3">
    <source>
        <dbReference type="EMBL" id="ELY96697.1"/>
    </source>
</evidence>
<keyword evidence="4" id="KW-1185">Reference proteome</keyword>
<protein>
    <submittedName>
        <fullName evidence="3">IS1341-type transposase (ISH12)</fullName>
    </submittedName>
</protein>
<dbReference type="EMBL" id="AOIN01000080">
    <property type="protein sequence ID" value="ELY96697.1"/>
    <property type="molecule type" value="Genomic_DNA"/>
</dbReference>
<organism evidence="3 4">
    <name type="scientific">Natrialba chahannaoensis JCM 10990</name>
    <dbReference type="NCBI Taxonomy" id="1227492"/>
    <lineage>
        <taxon>Archaea</taxon>
        <taxon>Methanobacteriati</taxon>
        <taxon>Methanobacteriota</taxon>
        <taxon>Stenosarchaea group</taxon>
        <taxon>Halobacteria</taxon>
        <taxon>Halobacteriales</taxon>
        <taxon>Natrialbaceae</taxon>
        <taxon>Natrialba</taxon>
    </lineage>
</organism>
<name>M0AFP4_9EURY</name>
<reference evidence="3 4" key="1">
    <citation type="journal article" date="2014" name="PLoS Genet.">
        <title>Phylogenetically driven sequencing of extremely halophilic archaea reveals strategies for static and dynamic osmo-response.</title>
        <authorList>
            <person name="Becker E.A."/>
            <person name="Seitzer P.M."/>
            <person name="Tritt A."/>
            <person name="Larsen D."/>
            <person name="Krusor M."/>
            <person name="Yao A.I."/>
            <person name="Wu D."/>
            <person name="Madern D."/>
            <person name="Eisen J.A."/>
            <person name="Darling A.E."/>
            <person name="Facciotti M.T."/>
        </authorList>
    </citation>
    <scope>NUCLEOTIDE SEQUENCE [LARGE SCALE GENOMIC DNA]</scope>
    <source>
        <strain evidence="3 4">JCM 10990</strain>
    </source>
</reference>
<accession>M0AFP4</accession>
<keyword evidence="1" id="KW-0238">DNA-binding</keyword>
<dbReference type="Proteomes" id="UP000011693">
    <property type="component" value="Unassembled WGS sequence"/>
</dbReference>
<evidence type="ECO:0000259" key="2">
    <source>
        <dbReference type="Pfam" id="PF07282"/>
    </source>
</evidence>
<dbReference type="AlphaFoldDB" id="M0AFP4"/>
<dbReference type="Pfam" id="PF07282">
    <property type="entry name" value="Cas12f1-like_TNB"/>
    <property type="match status" value="1"/>
</dbReference>
<gene>
    <name evidence="3" type="ORF">C482_15021</name>
</gene>
<proteinExistence type="predicted"/>
<comment type="caution">
    <text evidence="3">The sequence shown here is derived from an EMBL/GenBank/DDBJ whole genome shotgun (WGS) entry which is preliminary data.</text>
</comment>
<dbReference type="NCBIfam" id="TIGR01766">
    <property type="entry name" value="IS200/IS605 family accessory protein TnpB-like domain"/>
    <property type="match status" value="1"/>
</dbReference>
<dbReference type="OrthoDB" id="206517at2157"/>
<evidence type="ECO:0000256" key="1">
    <source>
        <dbReference type="ARBA" id="ARBA00023125"/>
    </source>
</evidence>
<dbReference type="GO" id="GO:0003677">
    <property type="term" value="F:DNA binding"/>
    <property type="evidence" value="ECO:0007669"/>
    <property type="project" value="UniProtKB-KW"/>
</dbReference>
<dbReference type="STRING" id="1227492.C482_15021"/>